<reference evidence="1" key="1">
    <citation type="submission" date="2016-10" db="EMBL/GenBank/DDBJ databases">
        <authorList>
            <person name="de Groot N.N."/>
        </authorList>
    </citation>
    <scope>NUCLEOTIDE SEQUENCE</scope>
</reference>
<dbReference type="PANTHER" id="PTHR34351:SF1">
    <property type="entry name" value="SLR1927 PROTEIN"/>
    <property type="match status" value="1"/>
</dbReference>
<protein>
    <submittedName>
        <fullName evidence="1">Uncharacterized protein</fullName>
    </submittedName>
</protein>
<accession>A0A1W1BZP7</accession>
<proteinExistence type="predicted"/>
<evidence type="ECO:0000313" key="1">
    <source>
        <dbReference type="EMBL" id="SFV58955.1"/>
    </source>
</evidence>
<sequence>MMFFIVGIGSASSIFGVINLYHVKVKLLSFDRFFVNEAASYKLAIINPSQSTIYDINVKIDTEDKHISFIESEVQSTLSFSTTYKQRGLCALKEIKVHSLFPLPHEIKYKYINLEEKILVFATPKGLSLFDVYNLNDSLLGEIDEFEGIRNFVQGESASYIHWPSLAKGDSLRSKNFLHKEDQQTLTFEFDSLSGDTESKLSQLTLWVLECEKNAFTFTLTISGDTLDSKEDTIDEILTKIASY</sequence>
<organism evidence="1">
    <name type="scientific">hydrothermal vent metagenome</name>
    <dbReference type="NCBI Taxonomy" id="652676"/>
    <lineage>
        <taxon>unclassified sequences</taxon>
        <taxon>metagenomes</taxon>
        <taxon>ecological metagenomes</taxon>
    </lineage>
</organism>
<gene>
    <name evidence="1" type="ORF">MNB_SM-4-971</name>
</gene>
<dbReference type="EMBL" id="FPHF01000046">
    <property type="protein sequence ID" value="SFV58955.1"/>
    <property type="molecule type" value="Genomic_DNA"/>
</dbReference>
<name>A0A1W1BZP7_9ZZZZ</name>
<dbReference type="AlphaFoldDB" id="A0A1W1BZP7"/>
<dbReference type="PANTHER" id="PTHR34351">
    <property type="entry name" value="SLR1927 PROTEIN-RELATED"/>
    <property type="match status" value="1"/>
</dbReference>